<keyword evidence="1" id="KW-0489">Methyltransferase</keyword>
<accession>A0A4Y3R2N8</accession>
<evidence type="ECO:0000256" key="1">
    <source>
        <dbReference type="ARBA" id="ARBA00022603"/>
    </source>
</evidence>
<protein>
    <submittedName>
        <fullName evidence="5">Uncharacterized protein</fullName>
    </submittedName>
</protein>
<evidence type="ECO:0000256" key="4">
    <source>
        <dbReference type="SAM" id="MobiDB-lite"/>
    </source>
</evidence>
<feature type="compositionally biased region" description="Gly residues" evidence="4">
    <location>
        <begin position="251"/>
        <end position="261"/>
    </location>
</feature>
<reference evidence="5 6" key="1">
    <citation type="submission" date="2019-06" db="EMBL/GenBank/DDBJ databases">
        <title>Whole genome shotgun sequence of Streptomyces cacaoi subsp. cacaoi NBRC 12748.</title>
        <authorList>
            <person name="Hosoyama A."/>
            <person name="Uohara A."/>
            <person name="Ohji S."/>
            <person name="Ichikawa N."/>
        </authorList>
    </citation>
    <scope>NUCLEOTIDE SEQUENCE [LARGE SCALE GENOMIC DNA]</scope>
    <source>
        <strain evidence="5 6">NBRC 12748</strain>
    </source>
</reference>
<dbReference type="CDD" id="cd02440">
    <property type="entry name" value="AdoMet_MTases"/>
    <property type="match status" value="1"/>
</dbReference>
<keyword evidence="6" id="KW-1185">Reference proteome</keyword>
<evidence type="ECO:0000313" key="5">
    <source>
        <dbReference type="EMBL" id="GEB51782.1"/>
    </source>
</evidence>
<evidence type="ECO:0000256" key="3">
    <source>
        <dbReference type="ARBA" id="ARBA00022691"/>
    </source>
</evidence>
<gene>
    <name evidence="5" type="ORF">SCA03_43330</name>
</gene>
<dbReference type="Gene3D" id="3.40.50.150">
    <property type="entry name" value="Vaccinia Virus protein VP39"/>
    <property type="match status" value="1"/>
</dbReference>
<dbReference type="AlphaFoldDB" id="A0A4Y3R2N8"/>
<keyword evidence="2" id="KW-0808">Transferase</keyword>
<dbReference type="PANTHER" id="PTHR43464:SF19">
    <property type="entry name" value="UBIQUINONE BIOSYNTHESIS O-METHYLTRANSFERASE, MITOCHONDRIAL"/>
    <property type="match status" value="1"/>
</dbReference>
<dbReference type="InterPro" id="IPR029063">
    <property type="entry name" value="SAM-dependent_MTases_sf"/>
</dbReference>
<evidence type="ECO:0000256" key="2">
    <source>
        <dbReference type="ARBA" id="ARBA00022679"/>
    </source>
</evidence>
<feature type="region of interest" description="Disordered" evidence="4">
    <location>
        <begin position="237"/>
        <end position="261"/>
    </location>
</feature>
<dbReference type="EMBL" id="BJMM01000023">
    <property type="protein sequence ID" value="GEB51782.1"/>
    <property type="molecule type" value="Genomic_DNA"/>
</dbReference>
<dbReference type="Pfam" id="PF13489">
    <property type="entry name" value="Methyltransf_23"/>
    <property type="match status" value="1"/>
</dbReference>
<dbReference type="PANTHER" id="PTHR43464">
    <property type="entry name" value="METHYLTRANSFERASE"/>
    <property type="match status" value="1"/>
</dbReference>
<comment type="caution">
    <text evidence="5">The sequence shown here is derived from an EMBL/GenBank/DDBJ whole genome shotgun (WGS) entry which is preliminary data.</text>
</comment>
<dbReference type="GO" id="GO:0008168">
    <property type="term" value="F:methyltransferase activity"/>
    <property type="evidence" value="ECO:0007669"/>
    <property type="project" value="UniProtKB-KW"/>
</dbReference>
<proteinExistence type="predicted"/>
<dbReference type="GO" id="GO:0032259">
    <property type="term" value="P:methylation"/>
    <property type="evidence" value="ECO:0007669"/>
    <property type="project" value="UniProtKB-KW"/>
</dbReference>
<keyword evidence="3" id="KW-0949">S-adenosyl-L-methionine</keyword>
<evidence type="ECO:0000313" key="6">
    <source>
        <dbReference type="Proteomes" id="UP000319210"/>
    </source>
</evidence>
<sequence length="261" mass="28625">MGALIGQACDRARVDARREYCLSMAGVRPAVHGFWEADGATKTFTHALDEDLLAAYLPRESRILDYGCGYGRLTGRLLDLGYPRVVGVDPSLAMIERGRRLRPRAPLRHEPELPLPERDGSFDAALLFAVLTCVPTEADQRLTLAELARLLRPGGVLYVSEVPLQRDARNVARYERHRDEVPGSPYGTFTTDDGGFFRHHTPEQLRGLLADHGFTVVEERTGTAPTLHGHEVERLQLVSRNDADDADDADGSGGSGGSGRL</sequence>
<name>A0A4Y3R2N8_STRCI</name>
<organism evidence="5 6">
    <name type="scientific">Streptomyces cacaoi</name>
    <dbReference type="NCBI Taxonomy" id="1898"/>
    <lineage>
        <taxon>Bacteria</taxon>
        <taxon>Bacillati</taxon>
        <taxon>Actinomycetota</taxon>
        <taxon>Actinomycetes</taxon>
        <taxon>Kitasatosporales</taxon>
        <taxon>Streptomycetaceae</taxon>
        <taxon>Streptomyces</taxon>
    </lineage>
</organism>
<dbReference type="SUPFAM" id="SSF53335">
    <property type="entry name" value="S-adenosyl-L-methionine-dependent methyltransferases"/>
    <property type="match status" value="1"/>
</dbReference>
<dbReference type="Proteomes" id="UP000319210">
    <property type="component" value="Unassembled WGS sequence"/>
</dbReference>